<evidence type="ECO:0000313" key="4">
    <source>
        <dbReference type="Proteomes" id="UP000011715"/>
    </source>
</evidence>
<organism evidence="3 4">
    <name type="scientific">Magnaporthiopsis poae (strain ATCC 64411 / 73-15)</name>
    <name type="common">Kentucky bluegrass fungus</name>
    <name type="synonym">Magnaporthe poae</name>
    <dbReference type="NCBI Taxonomy" id="644358"/>
    <lineage>
        <taxon>Eukaryota</taxon>
        <taxon>Fungi</taxon>
        <taxon>Dikarya</taxon>
        <taxon>Ascomycota</taxon>
        <taxon>Pezizomycotina</taxon>
        <taxon>Sordariomycetes</taxon>
        <taxon>Sordariomycetidae</taxon>
        <taxon>Magnaporthales</taxon>
        <taxon>Magnaporthaceae</taxon>
        <taxon>Magnaporthiopsis</taxon>
    </lineage>
</organism>
<sequence>MPSQTQQAAKTWWCVEFHVKVETEDAAGSSTSPTPTTYIWSPHALQDKGVRPPGGLPDKSCHDGMPTAIPGRAMPPEQLLDPALSSWLTTAPAPGLAAASLLMNVARTNICHSHSDERSPTLTPGP</sequence>
<name>A0A0C4ECZ3_MAGP6</name>
<reference evidence="2" key="3">
    <citation type="submission" date="2011-03" db="EMBL/GenBank/DDBJ databases">
        <title>Annotation of Magnaporthe poae ATCC 64411.</title>
        <authorList>
            <person name="Ma L.-J."/>
            <person name="Dead R."/>
            <person name="Young S.K."/>
            <person name="Zeng Q."/>
            <person name="Gargeya S."/>
            <person name="Fitzgerald M."/>
            <person name="Haas B."/>
            <person name="Abouelleil A."/>
            <person name="Alvarado L."/>
            <person name="Arachchi H.M."/>
            <person name="Berlin A."/>
            <person name="Brown A."/>
            <person name="Chapman S.B."/>
            <person name="Chen Z."/>
            <person name="Dunbar C."/>
            <person name="Freedman E."/>
            <person name="Gearin G."/>
            <person name="Gellesch M."/>
            <person name="Goldberg J."/>
            <person name="Griggs A."/>
            <person name="Gujja S."/>
            <person name="Heiman D."/>
            <person name="Howarth C."/>
            <person name="Larson L."/>
            <person name="Lui A."/>
            <person name="MacDonald P.J.P."/>
            <person name="Mehta T."/>
            <person name="Montmayeur A."/>
            <person name="Murphy C."/>
            <person name="Neiman D."/>
            <person name="Pearson M."/>
            <person name="Priest M."/>
            <person name="Roberts A."/>
            <person name="Saif S."/>
            <person name="Shea T."/>
            <person name="Shenoy N."/>
            <person name="Sisk P."/>
            <person name="Stolte C."/>
            <person name="Sykes S."/>
            <person name="Yandava C."/>
            <person name="Wortman J."/>
            <person name="Nusbaum C."/>
            <person name="Birren B."/>
        </authorList>
    </citation>
    <scope>NUCLEOTIDE SEQUENCE</scope>
    <source>
        <strain evidence="2">ATCC 64411</strain>
    </source>
</reference>
<dbReference type="EMBL" id="GL876975">
    <property type="protein sequence ID" value="KLU90730.1"/>
    <property type="molecule type" value="Genomic_DNA"/>
</dbReference>
<evidence type="ECO:0000313" key="2">
    <source>
        <dbReference type="EMBL" id="KLU90730.1"/>
    </source>
</evidence>
<dbReference type="EMBL" id="ADBL01002363">
    <property type="status" value="NOT_ANNOTATED_CDS"/>
    <property type="molecule type" value="Genomic_DNA"/>
</dbReference>
<dbReference type="Proteomes" id="UP000011715">
    <property type="component" value="Unassembled WGS sequence"/>
</dbReference>
<reference evidence="2" key="1">
    <citation type="submission" date="2010-05" db="EMBL/GenBank/DDBJ databases">
        <title>The Genome Sequence of Magnaporthe poae strain ATCC 64411.</title>
        <authorList>
            <consortium name="The Broad Institute Genome Sequencing Platform"/>
            <consortium name="Broad Institute Genome Sequencing Center for Infectious Disease"/>
            <person name="Ma L.-J."/>
            <person name="Dead R."/>
            <person name="Young S."/>
            <person name="Zeng Q."/>
            <person name="Koehrsen M."/>
            <person name="Alvarado L."/>
            <person name="Berlin A."/>
            <person name="Chapman S.B."/>
            <person name="Chen Z."/>
            <person name="Freedman E."/>
            <person name="Gellesch M."/>
            <person name="Goldberg J."/>
            <person name="Griggs A."/>
            <person name="Gujja S."/>
            <person name="Heilman E.R."/>
            <person name="Heiman D."/>
            <person name="Hepburn T."/>
            <person name="Howarth C."/>
            <person name="Jen D."/>
            <person name="Larson L."/>
            <person name="Mehta T."/>
            <person name="Neiman D."/>
            <person name="Pearson M."/>
            <person name="Roberts A."/>
            <person name="Saif S."/>
            <person name="Shea T."/>
            <person name="Shenoy N."/>
            <person name="Sisk P."/>
            <person name="Stolte C."/>
            <person name="Sykes S."/>
            <person name="Walk T."/>
            <person name="White J."/>
            <person name="Yandava C."/>
            <person name="Haas B."/>
            <person name="Nusbaum C."/>
            <person name="Birren B."/>
        </authorList>
    </citation>
    <scope>NUCLEOTIDE SEQUENCE</scope>
    <source>
        <strain evidence="2">ATCC 64411</strain>
    </source>
</reference>
<accession>A0A0C4ECZ3</accession>
<gene>
    <name evidence="2" type="ORF">MAPG_10582</name>
</gene>
<evidence type="ECO:0000256" key="1">
    <source>
        <dbReference type="SAM" id="MobiDB-lite"/>
    </source>
</evidence>
<dbReference type="EnsemblFungi" id="MAPG_10582T0">
    <property type="protein sequence ID" value="MAPG_10582T0"/>
    <property type="gene ID" value="MAPG_10582"/>
</dbReference>
<dbReference type="AlphaFoldDB" id="A0A0C4ECZ3"/>
<reference evidence="3" key="5">
    <citation type="submission" date="2015-06" db="UniProtKB">
        <authorList>
            <consortium name="EnsemblFungi"/>
        </authorList>
    </citation>
    <scope>IDENTIFICATION</scope>
    <source>
        <strain evidence="3">ATCC 64411</strain>
    </source>
</reference>
<protein>
    <submittedName>
        <fullName evidence="2 3">Uncharacterized protein</fullName>
    </submittedName>
</protein>
<reference evidence="3" key="4">
    <citation type="journal article" date="2015" name="G3 (Bethesda)">
        <title>Genome sequences of three phytopathogenic species of the Magnaporthaceae family of fungi.</title>
        <authorList>
            <person name="Okagaki L.H."/>
            <person name="Nunes C.C."/>
            <person name="Sailsbery J."/>
            <person name="Clay B."/>
            <person name="Brown D."/>
            <person name="John T."/>
            <person name="Oh Y."/>
            <person name="Young N."/>
            <person name="Fitzgerald M."/>
            <person name="Haas B.J."/>
            <person name="Zeng Q."/>
            <person name="Young S."/>
            <person name="Adiconis X."/>
            <person name="Fan L."/>
            <person name="Levin J.Z."/>
            <person name="Mitchell T.K."/>
            <person name="Okubara P.A."/>
            <person name="Farman M.L."/>
            <person name="Kohn L.M."/>
            <person name="Birren B."/>
            <person name="Ma L.-J."/>
            <person name="Dean R.A."/>
        </authorList>
    </citation>
    <scope>NUCLEOTIDE SEQUENCE</scope>
    <source>
        <strain evidence="3">ATCC 64411 / 73-15</strain>
    </source>
</reference>
<proteinExistence type="predicted"/>
<evidence type="ECO:0000313" key="3">
    <source>
        <dbReference type="EnsemblFungi" id="MAPG_10582T0"/>
    </source>
</evidence>
<keyword evidence="4" id="KW-1185">Reference proteome</keyword>
<feature type="region of interest" description="Disordered" evidence="1">
    <location>
        <begin position="24"/>
        <end position="75"/>
    </location>
</feature>
<dbReference type="VEuPathDB" id="FungiDB:MAPG_10582"/>
<reference evidence="4" key="2">
    <citation type="submission" date="2010-05" db="EMBL/GenBank/DDBJ databases">
        <title>The genome sequence of Magnaporthe poae strain ATCC 64411.</title>
        <authorList>
            <person name="Ma L.-J."/>
            <person name="Dead R."/>
            <person name="Young S."/>
            <person name="Zeng Q."/>
            <person name="Koehrsen M."/>
            <person name="Alvarado L."/>
            <person name="Berlin A."/>
            <person name="Chapman S.B."/>
            <person name="Chen Z."/>
            <person name="Freedman E."/>
            <person name="Gellesch M."/>
            <person name="Goldberg J."/>
            <person name="Griggs A."/>
            <person name="Gujja S."/>
            <person name="Heilman E.R."/>
            <person name="Heiman D."/>
            <person name="Hepburn T."/>
            <person name="Howarth C."/>
            <person name="Jen D."/>
            <person name="Larson L."/>
            <person name="Mehta T."/>
            <person name="Neiman D."/>
            <person name="Pearson M."/>
            <person name="Roberts A."/>
            <person name="Saif S."/>
            <person name="Shea T."/>
            <person name="Shenoy N."/>
            <person name="Sisk P."/>
            <person name="Stolte C."/>
            <person name="Sykes S."/>
            <person name="Walk T."/>
            <person name="White J."/>
            <person name="Yandava C."/>
            <person name="Haas B."/>
            <person name="Nusbaum C."/>
            <person name="Birren B."/>
        </authorList>
    </citation>
    <scope>NUCLEOTIDE SEQUENCE [LARGE SCALE GENOMIC DNA]</scope>
    <source>
        <strain evidence="4">ATCC 64411 / 73-15</strain>
    </source>
</reference>